<evidence type="ECO:0008006" key="3">
    <source>
        <dbReference type="Google" id="ProtNLM"/>
    </source>
</evidence>
<dbReference type="STRING" id="54914.AV540_09330"/>
<dbReference type="RefSeq" id="WP_122965663.1">
    <property type="nucleotide sequence ID" value="NZ_BJMH01000004.1"/>
</dbReference>
<organism evidence="1 2">
    <name type="scientific">Brevibacillus parabrevis</name>
    <dbReference type="NCBI Taxonomy" id="54914"/>
    <lineage>
        <taxon>Bacteria</taxon>
        <taxon>Bacillati</taxon>
        <taxon>Bacillota</taxon>
        <taxon>Bacilli</taxon>
        <taxon>Bacillales</taxon>
        <taxon>Paenibacillaceae</taxon>
        <taxon>Brevibacillus</taxon>
    </lineage>
</organism>
<dbReference type="AlphaFoldDB" id="A0A4Y3PAG2"/>
<dbReference type="EMBL" id="BJMH01000004">
    <property type="protein sequence ID" value="GEB31402.1"/>
    <property type="molecule type" value="Genomic_DNA"/>
</dbReference>
<evidence type="ECO:0000313" key="2">
    <source>
        <dbReference type="Proteomes" id="UP000316882"/>
    </source>
</evidence>
<dbReference type="GeneID" id="87613961"/>
<accession>A0A4Y3PAG2</accession>
<keyword evidence="2" id="KW-1185">Reference proteome</keyword>
<name>A0A4Y3PAG2_BREPA</name>
<gene>
    <name evidence="1" type="ORF">BPA01_09820</name>
</gene>
<proteinExistence type="predicted"/>
<sequence>MWTKWVTIHESYGLPRVASECRIYLEMKGIRVRLLSRETKKGGHVYTLQVPISQAAEARERLREFKSGL</sequence>
<comment type="caution">
    <text evidence="1">The sequence shown here is derived from an EMBL/GenBank/DDBJ whole genome shotgun (WGS) entry which is preliminary data.</text>
</comment>
<protein>
    <recommendedName>
        <fullName evidence="3">DUF2007 domain-containing protein</fullName>
    </recommendedName>
</protein>
<evidence type="ECO:0000313" key="1">
    <source>
        <dbReference type="EMBL" id="GEB31402.1"/>
    </source>
</evidence>
<dbReference type="Proteomes" id="UP000316882">
    <property type="component" value="Unassembled WGS sequence"/>
</dbReference>
<reference evidence="1 2" key="1">
    <citation type="submission" date="2019-06" db="EMBL/GenBank/DDBJ databases">
        <title>Whole genome shotgun sequence of Brevibacillus parabrevis NBRC 12334.</title>
        <authorList>
            <person name="Hosoyama A."/>
            <person name="Uohara A."/>
            <person name="Ohji S."/>
            <person name="Ichikawa N."/>
        </authorList>
    </citation>
    <scope>NUCLEOTIDE SEQUENCE [LARGE SCALE GENOMIC DNA]</scope>
    <source>
        <strain evidence="1 2">NBRC 12334</strain>
    </source>
</reference>